<dbReference type="Proteomes" id="UP000016935">
    <property type="component" value="Unassembled WGS sequence"/>
</dbReference>
<proteinExistence type="predicted"/>
<feature type="coiled-coil region" evidence="1">
    <location>
        <begin position="360"/>
        <end position="387"/>
    </location>
</feature>
<dbReference type="EMBL" id="KB908592">
    <property type="protein sequence ID" value="EOA87093.1"/>
    <property type="molecule type" value="Genomic_DNA"/>
</dbReference>
<reference evidence="3 4" key="1">
    <citation type="journal article" date="2012" name="PLoS Pathog.">
        <title>Diverse lifestyles and strategies of plant pathogenesis encoded in the genomes of eighteen Dothideomycetes fungi.</title>
        <authorList>
            <person name="Ohm R.A."/>
            <person name="Feau N."/>
            <person name="Henrissat B."/>
            <person name="Schoch C.L."/>
            <person name="Horwitz B.A."/>
            <person name="Barry K.W."/>
            <person name="Condon B.J."/>
            <person name="Copeland A.C."/>
            <person name="Dhillon B."/>
            <person name="Glaser F."/>
            <person name="Hesse C.N."/>
            <person name="Kosti I."/>
            <person name="LaButti K."/>
            <person name="Lindquist E.A."/>
            <person name="Lucas S."/>
            <person name="Salamov A.A."/>
            <person name="Bradshaw R.E."/>
            <person name="Ciuffetti L."/>
            <person name="Hamelin R.C."/>
            <person name="Kema G.H.J."/>
            <person name="Lawrence C."/>
            <person name="Scott J.A."/>
            <person name="Spatafora J.W."/>
            <person name="Turgeon B.G."/>
            <person name="de Wit P.J.G.M."/>
            <person name="Zhong S."/>
            <person name="Goodwin S.B."/>
            <person name="Grigoriev I.V."/>
        </authorList>
    </citation>
    <scope>NUCLEOTIDE SEQUENCE [LARGE SCALE GENOMIC DNA]</scope>
    <source>
        <strain evidence="4">28A</strain>
    </source>
</reference>
<evidence type="ECO:0000313" key="3">
    <source>
        <dbReference type="EMBL" id="EOA87093.1"/>
    </source>
</evidence>
<sequence>MTPKSIEEAFQRHPRPQVPTKAAISQRLTVPTKGALLQRAKEDEKRRALLQTVNESPWTMLTRHGELLQGKSVRSICVSQGKLVMIKEIASIAGRRQLEMSKKLSEHSHVSTIQKAFEAENLIYVQLEYSKYTLEEILNVHICLEEAHIRPVLADFDDFSYMTTEHTPNKDLGCLALAIIECMNGTPKKELRNLEEVRRLRDSNKTFGLDNGEKWSGYKLLIDFLDSMLDIDILATFKLKRPMSSAPSQSTHQDDSWEKMFSFDPTKSPFLPQSNVGPCPTSLNSNLDIFSAQPLFLPESYLPQPNYYPDHPAPQIQIASMLPYESASGFDFVEGNTQSSTFDAIRGDLDKVIMSVWQLKNDYQTRIVHLDNEVAKASEAAETLRKDVDAIGDWVQQVVAFLNGADDPVELPCTEQPNEAQEDPNPAGDNQAQ</sequence>
<name>R0K1T1_EXST2</name>
<feature type="region of interest" description="Disordered" evidence="2">
    <location>
        <begin position="407"/>
        <end position="433"/>
    </location>
</feature>
<keyword evidence="4" id="KW-1185">Reference proteome</keyword>
<gene>
    <name evidence="3" type="ORF">SETTUDRAFT_89570</name>
</gene>
<dbReference type="HOGENOM" id="CLU_652359_0_0_1"/>
<organism evidence="3 4">
    <name type="scientific">Exserohilum turcicum (strain 28A)</name>
    <name type="common">Northern leaf blight fungus</name>
    <name type="synonym">Setosphaeria turcica</name>
    <dbReference type="NCBI Taxonomy" id="671987"/>
    <lineage>
        <taxon>Eukaryota</taxon>
        <taxon>Fungi</taxon>
        <taxon>Dikarya</taxon>
        <taxon>Ascomycota</taxon>
        <taxon>Pezizomycotina</taxon>
        <taxon>Dothideomycetes</taxon>
        <taxon>Pleosporomycetidae</taxon>
        <taxon>Pleosporales</taxon>
        <taxon>Pleosporineae</taxon>
        <taxon>Pleosporaceae</taxon>
        <taxon>Exserohilum</taxon>
    </lineage>
</organism>
<dbReference type="InterPro" id="IPR011009">
    <property type="entry name" value="Kinase-like_dom_sf"/>
</dbReference>
<reference evidence="3 4" key="2">
    <citation type="journal article" date="2013" name="PLoS Genet.">
        <title>Comparative genome structure, secondary metabolite, and effector coding capacity across Cochliobolus pathogens.</title>
        <authorList>
            <person name="Condon B.J."/>
            <person name="Leng Y."/>
            <person name="Wu D."/>
            <person name="Bushley K.E."/>
            <person name="Ohm R.A."/>
            <person name="Otillar R."/>
            <person name="Martin J."/>
            <person name="Schackwitz W."/>
            <person name="Grimwood J."/>
            <person name="MohdZainudin N."/>
            <person name="Xue C."/>
            <person name="Wang R."/>
            <person name="Manning V.A."/>
            <person name="Dhillon B."/>
            <person name="Tu Z.J."/>
            <person name="Steffenson B.J."/>
            <person name="Salamov A."/>
            <person name="Sun H."/>
            <person name="Lowry S."/>
            <person name="LaButti K."/>
            <person name="Han J."/>
            <person name="Copeland A."/>
            <person name="Lindquist E."/>
            <person name="Barry K."/>
            <person name="Schmutz J."/>
            <person name="Baker S.E."/>
            <person name="Ciuffetti L.M."/>
            <person name="Grigoriev I.V."/>
            <person name="Zhong S."/>
            <person name="Turgeon B.G."/>
        </authorList>
    </citation>
    <scope>NUCLEOTIDE SEQUENCE [LARGE SCALE GENOMIC DNA]</scope>
    <source>
        <strain evidence="4">28A</strain>
    </source>
</reference>
<dbReference type="RefSeq" id="XP_008025604.1">
    <property type="nucleotide sequence ID" value="XM_008027413.1"/>
</dbReference>
<keyword evidence="1" id="KW-0175">Coiled coil</keyword>
<dbReference type="SUPFAM" id="SSF56112">
    <property type="entry name" value="Protein kinase-like (PK-like)"/>
    <property type="match status" value="1"/>
</dbReference>
<evidence type="ECO:0000256" key="1">
    <source>
        <dbReference type="SAM" id="Coils"/>
    </source>
</evidence>
<evidence type="ECO:0000313" key="4">
    <source>
        <dbReference type="Proteomes" id="UP000016935"/>
    </source>
</evidence>
<evidence type="ECO:0000256" key="2">
    <source>
        <dbReference type="SAM" id="MobiDB-lite"/>
    </source>
</evidence>
<dbReference type="GeneID" id="19405785"/>
<accession>R0K1T1</accession>
<dbReference type="AlphaFoldDB" id="R0K1T1"/>
<protein>
    <submittedName>
        <fullName evidence="3">Uncharacterized protein</fullName>
    </submittedName>
</protein>
<dbReference type="OrthoDB" id="3942097at2759"/>